<dbReference type="Proteomes" id="UP000270411">
    <property type="component" value="Plasmid unnamed2"/>
</dbReference>
<dbReference type="Gene3D" id="1.10.10.160">
    <property type="match status" value="1"/>
</dbReference>
<evidence type="ECO:0000259" key="13">
    <source>
        <dbReference type="PROSITE" id="PS51198"/>
    </source>
</evidence>
<protein>
    <recommendedName>
        <fullName evidence="9">DNA 3'-5' helicase</fullName>
        <ecNumber evidence="9">5.6.2.4</ecNumber>
    </recommendedName>
    <alternativeName>
        <fullName evidence="10">DNA 3'-5' helicase II</fullName>
    </alternativeName>
</protein>
<dbReference type="PANTHER" id="PTHR11070:SF2">
    <property type="entry name" value="ATP-DEPENDENT DNA HELICASE SRS2"/>
    <property type="match status" value="1"/>
</dbReference>
<dbReference type="RefSeq" id="WP_124687028.1">
    <property type="nucleotide sequence ID" value="NZ_CP033971.1"/>
</dbReference>
<name>A0A3G8HAI2_9BURK</name>
<evidence type="ECO:0000256" key="10">
    <source>
        <dbReference type="ARBA" id="ARBA00034923"/>
    </source>
</evidence>
<dbReference type="InterPro" id="IPR000212">
    <property type="entry name" value="DNA_helicase_UvrD/REP"/>
</dbReference>
<sequence>MSLHKALEKLNPSQREVVECRDHCVAVAVPGAGKTATIAAKAALLLSDPRVSVGAVTFSKDAAIELRDRILALTGPSAKKRLIAGTFHSLAYKQLSLTASKRPDIATDGERAAIVVQLLQEMGLEWKLEDAVSAIEKCKTELSYPSADTVEGQLYAGYQQALERNGRLDFQDLMRHAVRGMRDGTIKPFAVDALLVDEFQDSDQLQAEWTSIHARAGAATAVVADDDQTIFCFRSALGKKGIDAFVREFDARQIVLGINYRSHSEILSVADKVIRNNRERIVKELVAFKGSGGDVRFIRHDDEYKEAVAAVEAMAAAIRGGESAAILARTNRILDPVEAVCRSHGVKYHRAAGRSILDRPESALFGNLLALVEHGKSAGLDAVLGFAGIGITDLQVIQKFITPSKVPSNVTKKELLAAGLGDDAASKYLDLSKRMAEWRSLCTRDFPALVLDGVHEWMLKWASNDQGKRSINTTYDVLSRLNGSFSDRLNFLRRKNNEATADAIVLTTFHSSKGLEWDHTALIRLEETVIPDEGSVESEERRLFYVGATRARRVMLLSTAKKSPTSRFVIEAGLA</sequence>
<keyword evidence="5 12" id="KW-0067">ATP-binding</keyword>
<evidence type="ECO:0000256" key="11">
    <source>
        <dbReference type="ARBA" id="ARBA00048988"/>
    </source>
</evidence>
<dbReference type="InterPro" id="IPR027417">
    <property type="entry name" value="P-loop_NTPase"/>
</dbReference>
<dbReference type="GO" id="GO:0043138">
    <property type="term" value="F:3'-5' DNA helicase activity"/>
    <property type="evidence" value="ECO:0007669"/>
    <property type="project" value="UniProtKB-EC"/>
</dbReference>
<evidence type="ECO:0000256" key="12">
    <source>
        <dbReference type="PROSITE-ProRule" id="PRU00560"/>
    </source>
</evidence>
<feature type="domain" description="UvrD-like helicase C-terminal" evidence="14">
    <location>
        <begin position="264"/>
        <end position="514"/>
    </location>
</feature>
<dbReference type="Pfam" id="PF00580">
    <property type="entry name" value="UvrD-helicase"/>
    <property type="match status" value="1"/>
</dbReference>
<evidence type="ECO:0000256" key="1">
    <source>
        <dbReference type="ARBA" id="ARBA00009922"/>
    </source>
</evidence>
<dbReference type="InterPro" id="IPR013986">
    <property type="entry name" value="DExx_box_DNA_helicase_dom_sf"/>
</dbReference>
<evidence type="ECO:0000313" key="15">
    <source>
        <dbReference type="EMBL" id="AZG17299.1"/>
    </source>
</evidence>
<dbReference type="KEGG" id="cpau:EHF44_28055"/>
<evidence type="ECO:0000256" key="9">
    <source>
        <dbReference type="ARBA" id="ARBA00034808"/>
    </source>
</evidence>
<reference evidence="16" key="1">
    <citation type="submission" date="2018-11" db="EMBL/GenBank/DDBJ databases">
        <title>FDA dAtabase for Regulatory Grade micrObial Sequences (FDA-ARGOS): Supporting development and validation of Infectious Disease Dx tests.</title>
        <authorList>
            <person name="Goldberg B."/>
            <person name="Campos J."/>
            <person name="Tallon L."/>
            <person name="Sadzewicz L."/>
            <person name="Zhao X."/>
            <person name="Vavikolanu K."/>
            <person name="Mehta A."/>
            <person name="Aluvathingal J."/>
            <person name="Nadendla S."/>
            <person name="Geyer C."/>
            <person name="Nandy P."/>
            <person name="Yan Y."/>
            <person name="Sichtig H."/>
        </authorList>
    </citation>
    <scope>NUCLEOTIDE SEQUENCE [LARGE SCALE GENOMIC DNA]</scope>
    <source>
        <strain evidence="16">FDAARGOS_614</strain>
        <plasmid evidence="16">unnamed2</plasmid>
    </source>
</reference>
<keyword evidence="4 12" id="KW-0347">Helicase</keyword>
<comment type="similarity">
    <text evidence="1">Belongs to the helicase family. UvrD subfamily.</text>
</comment>
<evidence type="ECO:0000256" key="8">
    <source>
        <dbReference type="ARBA" id="ARBA00034617"/>
    </source>
</evidence>
<keyword evidence="3 12" id="KW-0378">Hydrolase</keyword>
<comment type="catalytic activity">
    <reaction evidence="11">
        <text>ATP + H2O = ADP + phosphate + H(+)</text>
        <dbReference type="Rhea" id="RHEA:13065"/>
        <dbReference type="ChEBI" id="CHEBI:15377"/>
        <dbReference type="ChEBI" id="CHEBI:15378"/>
        <dbReference type="ChEBI" id="CHEBI:30616"/>
        <dbReference type="ChEBI" id="CHEBI:43474"/>
        <dbReference type="ChEBI" id="CHEBI:456216"/>
        <dbReference type="EC" id="5.6.2.4"/>
    </reaction>
</comment>
<dbReference type="AlphaFoldDB" id="A0A3G8HAI2"/>
<dbReference type="GO" id="GO:0003677">
    <property type="term" value="F:DNA binding"/>
    <property type="evidence" value="ECO:0007669"/>
    <property type="project" value="UniProtKB-KW"/>
</dbReference>
<feature type="binding site" evidence="12">
    <location>
        <begin position="28"/>
        <end position="35"/>
    </location>
    <ligand>
        <name>ATP</name>
        <dbReference type="ChEBI" id="CHEBI:30616"/>
    </ligand>
</feature>
<evidence type="ECO:0000256" key="5">
    <source>
        <dbReference type="ARBA" id="ARBA00022840"/>
    </source>
</evidence>
<proteinExistence type="inferred from homology"/>
<keyword evidence="6" id="KW-0238">DNA-binding</keyword>
<comment type="catalytic activity">
    <reaction evidence="8">
        <text>Couples ATP hydrolysis with the unwinding of duplex DNA by translocating in the 3'-5' direction.</text>
        <dbReference type="EC" id="5.6.2.4"/>
    </reaction>
</comment>
<dbReference type="GO" id="GO:0000725">
    <property type="term" value="P:recombinational repair"/>
    <property type="evidence" value="ECO:0007669"/>
    <property type="project" value="TreeGrafter"/>
</dbReference>
<dbReference type="Gene3D" id="3.40.50.300">
    <property type="entry name" value="P-loop containing nucleotide triphosphate hydrolases"/>
    <property type="match status" value="2"/>
</dbReference>
<evidence type="ECO:0000256" key="4">
    <source>
        <dbReference type="ARBA" id="ARBA00022806"/>
    </source>
</evidence>
<dbReference type="PROSITE" id="PS51217">
    <property type="entry name" value="UVRD_HELICASE_CTER"/>
    <property type="match status" value="1"/>
</dbReference>
<evidence type="ECO:0000313" key="16">
    <source>
        <dbReference type="Proteomes" id="UP000270411"/>
    </source>
</evidence>
<dbReference type="GO" id="GO:0016887">
    <property type="term" value="F:ATP hydrolysis activity"/>
    <property type="evidence" value="ECO:0007669"/>
    <property type="project" value="RHEA"/>
</dbReference>
<evidence type="ECO:0000256" key="6">
    <source>
        <dbReference type="ARBA" id="ARBA00023125"/>
    </source>
</evidence>
<keyword evidence="15" id="KW-0614">Plasmid</keyword>
<dbReference type="EMBL" id="CP033971">
    <property type="protein sequence ID" value="AZG17299.1"/>
    <property type="molecule type" value="Genomic_DNA"/>
</dbReference>
<organism evidence="15 16">
    <name type="scientific">Cupriavidus pauculus</name>
    <dbReference type="NCBI Taxonomy" id="82633"/>
    <lineage>
        <taxon>Bacteria</taxon>
        <taxon>Pseudomonadati</taxon>
        <taxon>Pseudomonadota</taxon>
        <taxon>Betaproteobacteria</taxon>
        <taxon>Burkholderiales</taxon>
        <taxon>Burkholderiaceae</taxon>
        <taxon>Cupriavidus</taxon>
    </lineage>
</organism>
<evidence type="ECO:0000256" key="3">
    <source>
        <dbReference type="ARBA" id="ARBA00022801"/>
    </source>
</evidence>
<evidence type="ECO:0000259" key="14">
    <source>
        <dbReference type="PROSITE" id="PS51217"/>
    </source>
</evidence>
<dbReference type="InterPro" id="IPR014017">
    <property type="entry name" value="DNA_helicase_UvrD-like_C"/>
</dbReference>
<evidence type="ECO:0000256" key="2">
    <source>
        <dbReference type="ARBA" id="ARBA00022741"/>
    </source>
</evidence>
<dbReference type="PROSITE" id="PS51198">
    <property type="entry name" value="UVRD_HELICASE_ATP_BIND"/>
    <property type="match status" value="1"/>
</dbReference>
<feature type="domain" description="UvrD-like helicase ATP-binding" evidence="13">
    <location>
        <begin position="7"/>
        <end position="263"/>
    </location>
</feature>
<dbReference type="SUPFAM" id="SSF52540">
    <property type="entry name" value="P-loop containing nucleoside triphosphate hydrolases"/>
    <property type="match status" value="1"/>
</dbReference>
<keyword evidence="7" id="KW-0413">Isomerase</keyword>
<accession>A0A3G8HAI2</accession>
<dbReference type="PANTHER" id="PTHR11070">
    <property type="entry name" value="UVRD / RECB / PCRA DNA HELICASE FAMILY MEMBER"/>
    <property type="match status" value="1"/>
</dbReference>
<dbReference type="InterPro" id="IPR014016">
    <property type="entry name" value="UvrD-like_ATP-bd"/>
</dbReference>
<dbReference type="Pfam" id="PF13361">
    <property type="entry name" value="UvrD_C"/>
    <property type="match status" value="2"/>
</dbReference>
<evidence type="ECO:0000256" key="7">
    <source>
        <dbReference type="ARBA" id="ARBA00023235"/>
    </source>
</evidence>
<keyword evidence="2 12" id="KW-0547">Nucleotide-binding</keyword>
<geneLocation type="plasmid" evidence="15">
    <name>unnamed2</name>
</geneLocation>
<dbReference type="EC" id="5.6.2.4" evidence="9"/>
<dbReference type="Gene3D" id="1.10.486.10">
    <property type="entry name" value="PCRA, domain 4"/>
    <property type="match status" value="1"/>
</dbReference>
<dbReference type="GO" id="GO:0005524">
    <property type="term" value="F:ATP binding"/>
    <property type="evidence" value="ECO:0007669"/>
    <property type="project" value="UniProtKB-UniRule"/>
</dbReference>
<gene>
    <name evidence="15" type="ORF">EHF44_28055</name>
</gene>
<dbReference type="OrthoDB" id="5905204at2"/>